<dbReference type="OrthoDB" id="6621698at2759"/>
<gene>
    <name evidence="1" type="ORF">FWK35_00029392</name>
</gene>
<sequence>MFLFQRHMSRILVSMELRFEEHTKILSNIMLALSQINDSAKNTLSLSPSSNLSSDKLAAEIYSKLPLKNNEEMADLITSQIINDEDTLLKLLNAVQMVYSNTTVKEIELTTSIWLTKAPERLKNKKN</sequence>
<keyword evidence="2" id="KW-1185">Reference proteome</keyword>
<accession>A0A6G0W9B9</accession>
<reference evidence="1 2" key="1">
    <citation type="submission" date="2019-08" db="EMBL/GenBank/DDBJ databases">
        <title>Whole genome of Aphis craccivora.</title>
        <authorList>
            <person name="Voronova N.V."/>
            <person name="Shulinski R.S."/>
            <person name="Bandarenka Y.V."/>
            <person name="Zhorov D.G."/>
            <person name="Warner D."/>
        </authorList>
    </citation>
    <scope>NUCLEOTIDE SEQUENCE [LARGE SCALE GENOMIC DNA]</scope>
    <source>
        <strain evidence="1">180601</strain>
        <tissue evidence="1">Whole Body</tissue>
    </source>
</reference>
<comment type="caution">
    <text evidence="1">The sequence shown here is derived from an EMBL/GenBank/DDBJ whole genome shotgun (WGS) entry which is preliminary data.</text>
</comment>
<dbReference type="Proteomes" id="UP000478052">
    <property type="component" value="Unassembled WGS sequence"/>
</dbReference>
<organism evidence="1 2">
    <name type="scientific">Aphis craccivora</name>
    <name type="common">Cowpea aphid</name>
    <dbReference type="NCBI Taxonomy" id="307492"/>
    <lineage>
        <taxon>Eukaryota</taxon>
        <taxon>Metazoa</taxon>
        <taxon>Ecdysozoa</taxon>
        <taxon>Arthropoda</taxon>
        <taxon>Hexapoda</taxon>
        <taxon>Insecta</taxon>
        <taxon>Pterygota</taxon>
        <taxon>Neoptera</taxon>
        <taxon>Paraneoptera</taxon>
        <taxon>Hemiptera</taxon>
        <taxon>Sternorrhyncha</taxon>
        <taxon>Aphidomorpha</taxon>
        <taxon>Aphidoidea</taxon>
        <taxon>Aphididae</taxon>
        <taxon>Aphidini</taxon>
        <taxon>Aphis</taxon>
        <taxon>Aphis</taxon>
    </lineage>
</organism>
<name>A0A6G0W9B9_APHCR</name>
<dbReference type="AlphaFoldDB" id="A0A6G0W9B9"/>
<proteinExistence type="predicted"/>
<evidence type="ECO:0000313" key="1">
    <source>
        <dbReference type="EMBL" id="KAF0723772.1"/>
    </source>
</evidence>
<protein>
    <submittedName>
        <fullName evidence="1">Uncharacterized protein</fullName>
    </submittedName>
</protein>
<evidence type="ECO:0000313" key="2">
    <source>
        <dbReference type="Proteomes" id="UP000478052"/>
    </source>
</evidence>
<dbReference type="EMBL" id="VUJU01008949">
    <property type="protein sequence ID" value="KAF0723772.1"/>
    <property type="molecule type" value="Genomic_DNA"/>
</dbReference>